<evidence type="ECO:0000259" key="6">
    <source>
        <dbReference type="Pfam" id="PF00460"/>
    </source>
</evidence>
<dbReference type="Pfam" id="PF06429">
    <property type="entry name" value="Flg_bbr_C"/>
    <property type="match status" value="1"/>
</dbReference>
<dbReference type="GO" id="GO:0009425">
    <property type="term" value="C:bacterial-type flagellum basal body"/>
    <property type="evidence" value="ECO:0007669"/>
    <property type="project" value="UniProtKB-SubCell"/>
</dbReference>
<evidence type="ECO:0000256" key="3">
    <source>
        <dbReference type="ARBA" id="ARBA00019015"/>
    </source>
</evidence>
<dbReference type="InterPro" id="IPR010930">
    <property type="entry name" value="Flg_bb/hook_C_dom"/>
</dbReference>
<dbReference type="InterPro" id="IPR037058">
    <property type="entry name" value="Falgellar_hook_FlgE_sf"/>
</dbReference>
<evidence type="ECO:0000259" key="8">
    <source>
        <dbReference type="Pfam" id="PF07559"/>
    </source>
</evidence>
<dbReference type="RefSeq" id="WP_066884158.1">
    <property type="nucleotide sequence ID" value="NZ_LODL01000021.1"/>
</dbReference>
<dbReference type="Pfam" id="PF00460">
    <property type="entry name" value="Flg_bb_rod"/>
    <property type="match status" value="1"/>
</dbReference>
<evidence type="ECO:0000259" key="9">
    <source>
        <dbReference type="Pfam" id="PF22692"/>
    </source>
</evidence>
<sequence>MAFQQGLSGLNSASRALDVTSNNIANASTVGFKGASTHFADVYAASLSGSGASQVGIGTSAAAIVQQYTQGNITTTSNSMDVAINGSGFYRLTQDGAVTYSRNGQFHVDSNGFIVNDSQDNLTGYMADASGKITPTTPTALQISTASIPPKVTGSTSDGVTAGLQLDSTESVKTWVNPATATTAPDTNSYNYSTALTIYDTLGNPHTLTMYFVKLDPAANPPATAGNSVWDVRYQVDGTNQSAHGIPPTRLEFDTNGKIVSPTTATPTNVSINLGAVMTANGLTNSATSPLAFTINFGECTQYGSDFSVDKLTQDGYASGNLSGLSIGPDGVVQGNYSNGQTKNMAQIVLANFINPNGLMAIGNNAWIETAASGQPMVGTPDTGTLGVLQSGAVEESNVDLTGELVAMIVQQRNYQANAQSIKTQDQIMQTLVNIR</sequence>
<dbReference type="Pfam" id="PF22692">
    <property type="entry name" value="LlgE_F_G_D1"/>
    <property type="match status" value="1"/>
</dbReference>
<evidence type="ECO:0000259" key="7">
    <source>
        <dbReference type="Pfam" id="PF06429"/>
    </source>
</evidence>
<dbReference type="PROSITE" id="PS00588">
    <property type="entry name" value="FLAGELLA_BB_ROD"/>
    <property type="match status" value="1"/>
</dbReference>
<gene>
    <name evidence="10" type="primary">flgE</name>
    <name evidence="10" type="ORF">AT959_14245</name>
</gene>
<feature type="domain" description="Flagellar basal-body/hook protein C-terminal" evidence="7">
    <location>
        <begin position="390"/>
        <end position="435"/>
    </location>
</feature>
<evidence type="ECO:0000256" key="4">
    <source>
        <dbReference type="ARBA" id="ARBA00023143"/>
    </source>
</evidence>
<feature type="domain" description="Flagellar hook protein FlgE/F/G-like D1" evidence="9">
    <location>
        <begin position="83"/>
        <end position="133"/>
    </location>
</feature>
<evidence type="ECO:0000313" key="11">
    <source>
        <dbReference type="Proteomes" id="UP000070186"/>
    </source>
</evidence>
<dbReference type="Pfam" id="PF07559">
    <property type="entry name" value="FlgE_D2"/>
    <property type="match status" value="1"/>
</dbReference>
<keyword evidence="10" id="KW-0282">Flagellum</keyword>
<dbReference type="NCBIfam" id="NF004238">
    <property type="entry name" value="PRK05682.1-1"/>
    <property type="match status" value="1"/>
</dbReference>
<evidence type="ECO:0000256" key="5">
    <source>
        <dbReference type="RuleBase" id="RU362116"/>
    </source>
</evidence>
<evidence type="ECO:0000256" key="1">
    <source>
        <dbReference type="ARBA" id="ARBA00004117"/>
    </source>
</evidence>
<evidence type="ECO:0000256" key="2">
    <source>
        <dbReference type="ARBA" id="ARBA00009677"/>
    </source>
</evidence>
<protein>
    <recommendedName>
        <fullName evidence="3 5">Flagellar hook protein FlgE</fullName>
    </recommendedName>
</protein>
<dbReference type="STRING" id="281362.AT959_14245"/>
<evidence type="ECO:0000313" key="10">
    <source>
        <dbReference type="EMBL" id="KXB30488.1"/>
    </source>
</evidence>
<dbReference type="GO" id="GO:0071978">
    <property type="term" value="P:bacterial-type flagellum-dependent swarming motility"/>
    <property type="evidence" value="ECO:0007669"/>
    <property type="project" value="TreeGrafter"/>
</dbReference>
<dbReference type="InterPro" id="IPR037925">
    <property type="entry name" value="FlgE/F/G-like"/>
</dbReference>
<dbReference type="NCBIfam" id="TIGR03506">
    <property type="entry name" value="FlgEFG_subfam"/>
    <property type="match status" value="1"/>
</dbReference>
<dbReference type="InterPro" id="IPR019776">
    <property type="entry name" value="Flagellar_basal_body_rod_CS"/>
</dbReference>
<dbReference type="PANTHER" id="PTHR30435:SF1">
    <property type="entry name" value="FLAGELLAR HOOK PROTEIN FLGE"/>
    <property type="match status" value="1"/>
</dbReference>
<keyword evidence="4 5" id="KW-0975">Bacterial flagellum</keyword>
<reference evidence="10 11" key="1">
    <citation type="submission" date="2015-12" db="EMBL/GenBank/DDBJ databases">
        <title>Nitrous oxide reduction kinetics distinguish bacteria harboring typical versus atypical NosZ.</title>
        <authorList>
            <person name="Yoon S."/>
            <person name="Nissen S."/>
            <person name="Park D."/>
            <person name="Sanford R.A."/>
            <person name="Loeffler F.E."/>
        </authorList>
    </citation>
    <scope>NUCLEOTIDE SEQUENCE [LARGE SCALE GENOMIC DNA]</scope>
    <source>
        <strain evidence="10 11">ATCC BAA-841</strain>
    </source>
</reference>
<keyword evidence="10" id="KW-0969">Cilium</keyword>
<dbReference type="InterPro" id="IPR011491">
    <property type="entry name" value="FlgE_D2"/>
</dbReference>
<dbReference type="Gene3D" id="2.60.98.20">
    <property type="entry name" value="Flagellar hook protein FlgE"/>
    <property type="match status" value="1"/>
</dbReference>
<organism evidence="10 11">
    <name type="scientific">Dechloromonas denitrificans</name>
    <dbReference type="NCBI Taxonomy" id="281362"/>
    <lineage>
        <taxon>Bacteria</taxon>
        <taxon>Pseudomonadati</taxon>
        <taxon>Pseudomonadota</taxon>
        <taxon>Betaproteobacteria</taxon>
        <taxon>Rhodocyclales</taxon>
        <taxon>Azonexaceae</taxon>
        <taxon>Dechloromonas</taxon>
    </lineage>
</organism>
<keyword evidence="10" id="KW-0966">Cell projection</keyword>
<comment type="caution">
    <text evidence="10">The sequence shown here is derived from an EMBL/GenBank/DDBJ whole genome shotgun (WGS) entry which is preliminary data.</text>
</comment>
<accession>A0A133XHT6</accession>
<dbReference type="InterPro" id="IPR053967">
    <property type="entry name" value="LlgE_F_G-like_D1"/>
</dbReference>
<dbReference type="AlphaFoldDB" id="A0A133XHT6"/>
<feature type="domain" description="Flagellar hook protein FlgE D2" evidence="8">
    <location>
        <begin position="167"/>
        <end position="317"/>
    </location>
</feature>
<comment type="similarity">
    <text evidence="2 5">Belongs to the flagella basal body rod proteins family.</text>
</comment>
<comment type="function">
    <text evidence="5">A flexible structure which links the flagellar filament to the drive apparatus in the basal body.</text>
</comment>
<dbReference type="Proteomes" id="UP000070186">
    <property type="component" value="Unassembled WGS sequence"/>
</dbReference>
<dbReference type="GO" id="GO:0009424">
    <property type="term" value="C:bacterial-type flagellum hook"/>
    <property type="evidence" value="ECO:0007669"/>
    <property type="project" value="TreeGrafter"/>
</dbReference>
<dbReference type="EMBL" id="LODL01000021">
    <property type="protein sequence ID" value="KXB30488.1"/>
    <property type="molecule type" value="Genomic_DNA"/>
</dbReference>
<dbReference type="GO" id="GO:0005829">
    <property type="term" value="C:cytosol"/>
    <property type="evidence" value="ECO:0007669"/>
    <property type="project" value="TreeGrafter"/>
</dbReference>
<feature type="domain" description="Flagellar basal body rod protein N-terminal" evidence="6">
    <location>
        <begin position="6"/>
        <end position="33"/>
    </location>
</feature>
<dbReference type="InterPro" id="IPR001444">
    <property type="entry name" value="Flag_bb_rod_N"/>
</dbReference>
<name>A0A133XHT6_9RHOO</name>
<dbReference type="PANTHER" id="PTHR30435">
    <property type="entry name" value="FLAGELLAR PROTEIN"/>
    <property type="match status" value="1"/>
</dbReference>
<dbReference type="SUPFAM" id="SSF117143">
    <property type="entry name" value="Flagellar hook protein flgE"/>
    <property type="match status" value="1"/>
</dbReference>
<dbReference type="InterPro" id="IPR020013">
    <property type="entry name" value="Flagellar_FlgE/F/G"/>
</dbReference>
<comment type="subcellular location">
    <subcellularLocation>
        <location evidence="1 5">Bacterial flagellum basal body</location>
    </subcellularLocation>
</comment>
<keyword evidence="11" id="KW-1185">Reference proteome</keyword>
<proteinExistence type="inferred from homology"/>